<name>E8R334_ISOPI</name>
<dbReference type="PANTHER" id="PTHR37833">
    <property type="entry name" value="LIPOPROTEIN-RELATED"/>
    <property type="match status" value="1"/>
</dbReference>
<dbReference type="InParanoid" id="E8R334"/>
<dbReference type="AlphaFoldDB" id="E8R334"/>
<evidence type="ECO:0008006" key="3">
    <source>
        <dbReference type="Google" id="ProtNLM"/>
    </source>
</evidence>
<accession>E8R334</accession>
<evidence type="ECO:0000313" key="2">
    <source>
        <dbReference type="Proteomes" id="UP000008631"/>
    </source>
</evidence>
<sequence>MNLSVTKLGVSGLPRSRGDGLPSVWLSRTPLMSGRSEVERVHQKMPWRIRFATAMTILGGLLLGSGQLIRESSAWAWEPKLSHFEEDWTHEVFPVRTHDFGTVARGSKVRCVFPVVNKTADDLEIAEVRTKCGCTEVRVGARVVPPGTKTTIEAILDTTKFVGYKASGLTLVLKRPTFAEIDLNFTAFIRSEITLEPGQADFGVVPRGSGATLKMRLAYNGKRADWQVTRMRTQRAGIKATLDPRPRTKVSDPIEYDLTIALNPALPAGPYKDEITISTNDPDTPEFLISVSAVVQSSLTVSPSVLNLGRTPAGSTLKRAVVIKGRAPFRVTGFSGDEGMVKLVSDSAADAARPLHTLTLELTLPDRPGPFHLPLTIVTDQTGDATARLSIFATIEPR</sequence>
<protein>
    <recommendedName>
        <fullName evidence="3">DUF1573 domain-containing protein</fullName>
    </recommendedName>
</protein>
<dbReference type="PANTHER" id="PTHR37833:SF1">
    <property type="entry name" value="SIGNAL PEPTIDE PROTEIN"/>
    <property type="match status" value="1"/>
</dbReference>
<dbReference type="EMBL" id="CP002353">
    <property type="protein sequence ID" value="ADV62553.1"/>
    <property type="molecule type" value="Genomic_DNA"/>
</dbReference>
<dbReference type="RefSeq" id="WP_013564841.1">
    <property type="nucleotide sequence ID" value="NC_014962.1"/>
</dbReference>
<reference evidence="1 2" key="2">
    <citation type="journal article" date="2011" name="Stand. Genomic Sci.">
        <title>Complete genome sequence of Isosphaera pallida type strain (IS1B).</title>
        <authorList>
            <consortium name="US DOE Joint Genome Institute (JGI-PGF)"/>
            <person name="Goker M."/>
            <person name="Cleland D."/>
            <person name="Saunders E."/>
            <person name="Lapidus A."/>
            <person name="Nolan M."/>
            <person name="Lucas S."/>
            <person name="Hammon N."/>
            <person name="Deshpande S."/>
            <person name="Cheng J.F."/>
            <person name="Tapia R."/>
            <person name="Han C."/>
            <person name="Goodwin L."/>
            <person name="Pitluck S."/>
            <person name="Liolios K."/>
            <person name="Pagani I."/>
            <person name="Ivanova N."/>
            <person name="Mavromatis K."/>
            <person name="Pati A."/>
            <person name="Chen A."/>
            <person name="Palaniappan K."/>
            <person name="Land M."/>
            <person name="Hauser L."/>
            <person name="Chang Y.J."/>
            <person name="Jeffries C.D."/>
            <person name="Detter J.C."/>
            <person name="Beck B."/>
            <person name="Woyke T."/>
            <person name="Bristow J."/>
            <person name="Eisen J.A."/>
            <person name="Markowitz V."/>
            <person name="Hugenholtz P."/>
            <person name="Kyrpides N.C."/>
            <person name="Klenk H.P."/>
        </authorList>
    </citation>
    <scope>NUCLEOTIDE SEQUENCE [LARGE SCALE GENOMIC DNA]</scope>
    <source>
        <strain evidence="2">ATCC 43644 / DSM 9630 / IS1B</strain>
    </source>
</reference>
<keyword evidence="2" id="KW-1185">Reference proteome</keyword>
<dbReference type="InterPro" id="IPR011467">
    <property type="entry name" value="DUF1573"/>
</dbReference>
<proteinExistence type="predicted"/>
<dbReference type="eggNOG" id="ENOG502ZBUF">
    <property type="taxonomic scope" value="Bacteria"/>
</dbReference>
<dbReference type="STRING" id="575540.Isop_1973"/>
<dbReference type="Pfam" id="PF07610">
    <property type="entry name" value="DUF1573"/>
    <property type="match status" value="1"/>
</dbReference>
<dbReference type="KEGG" id="ipa:Isop_1973"/>
<evidence type="ECO:0000313" key="1">
    <source>
        <dbReference type="EMBL" id="ADV62553.1"/>
    </source>
</evidence>
<reference key="1">
    <citation type="submission" date="2010-11" db="EMBL/GenBank/DDBJ databases">
        <title>The complete sequence of chromosome of Isophaera pallida ATCC 43644.</title>
        <authorList>
            <consortium name="US DOE Joint Genome Institute (JGI-PGF)"/>
            <person name="Lucas S."/>
            <person name="Copeland A."/>
            <person name="Lapidus A."/>
            <person name="Bruce D."/>
            <person name="Goodwin L."/>
            <person name="Pitluck S."/>
            <person name="Kyrpides N."/>
            <person name="Mavromatis K."/>
            <person name="Pagani I."/>
            <person name="Ivanova N."/>
            <person name="Saunders E."/>
            <person name="Brettin T."/>
            <person name="Detter J.C."/>
            <person name="Han C."/>
            <person name="Tapia R."/>
            <person name="Land M."/>
            <person name="Hauser L."/>
            <person name="Markowitz V."/>
            <person name="Cheng J.-F."/>
            <person name="Hugenholtz P."/>
            <person name="Woyke T."/>
            <person name="Wu D."/>
            <person name="Eisen J.A."/>
        </authorList>
    </citation>
    <scope>NUCLEOTIDE SEQUENCE</scope>
    <source>
        <strain>ATCC 43644</strain>
    </source>
</reference>
<dbReference type="HOGENOM" id="CLU_058024_0_0_0"/>
<organism evidence="1 2">
    <name type="scientific">Isosphaera pallida (strain ATCC 43644 / DSM 9630 / IS1B)</name>
    <dbReference type="NCBI Taxonomy" id="575540"/>
    <lineage>
        <taxon>Bacteria</taxon>
        <taxon>Pseudomonadati</taxon>
        <taxon>Planctomycetota</taxon>
        <taxon>Planctomycetia</taxon>
        <taxon>Isosphaerales</taxon>
        <taxon>Isosphaeraceae</taxon>
        <taxon>Isosphaera</taxon>
    </lineage>
</organism>
<dbReference type="Proteomes" id="UP000008631">
    <property type="component" value="Chromosome"/>
</dbReference>
<dbReference type="InterPro" id="IPR013783">
    <property type="entry name" value="Ig-like_fold"/>
</dbReference>
<gene>
    <name evidence="1" type="ordered locus">Isop_1973</name>
</gene>
<dbReference type="Gene3D" id="2.60.40.10">
    <property type="entry name" value="Immunoglobulins"/>
    <property type="match status" value="2"/>
</dbReference>
<dbReference type="OrthoDB" id="273711at2"/>